<dbReference type="AlphaFoldDB" id="A0A3N2CT59"/>
<evidence type="ECO:0000256" key="7">
    <source>
        <dbReference type="ARBA" id="ARBA00023157"/>
    </source>
</evidence>
<dbReference type="GO" id="GO:0046872">
    <property type="term" value="F:metal ion binding"/>
    <property type="evidence" value="ECO:0007669"/>
    <property type="project" value="UniProtKB-KW"/>
</dbReference>
<dbReference type="CDD" id="cd03467">
    <property type="entry name" value="Rieske"/>
    <property type="match status" value="1"/>
</dbReference>
<dbReference type="Gene3D" id="2.102.10.10">
    <property type="entry name" value="Rieske [2Fe-2S] iron-sulphur domain"/>
    <property type="match status" value="1"/>
</dbReference>
<feature type="region of interest" description="Disordered" evidence="10">
    <location>
        <begin position="51"/>
        <end position="83"/>
    </location>
</feature>
<dbReference type="Proteomes" id="UP000281738">
    <property type="component" value="Unassembled WGS sequence"/>
</dbReference>
<comment type="caution">
    <text evidence="12">The sequence shown here is derived from an EMBL/GenBank/DDBJ whole genome shotgun (WGS) entry which is preliminary data.</text>
</comment>
<dbReference type="FunFam" id="2.102.10.10:FF:000016">
    <property type="entry name" value="Nitrite reductase/ring-hydroxylating ferredoxin subunit"/>
    <property type="match status" value="1"/>
</dbReference>
<feature type="compositionally biased region" description="Low complexity" evidence="10">
    <location>
        <begin position="70"/>
        <end position="80"/>
    </location>
</feature>
<evidence type="ECO:0000256" key="1">
    <source>
        <dbReference type="ARBA" id="ARBA00002494"/>
    </source>
</evidence>
<keyword evidence="3" id="KW-0001">2Fe-2S</keyword>
<reference evidence="12 13" key="1">
    <citation type="submission" date="2018-11" db="EMBL/GenBank/DDBJ databases">
        <title>Sequencing the genomes of 1000 actinobacteria strains.</title>
        <authorList>
            <person name="Klenk H.-P."/>
        </authorList>
    </citation>
    <scope>NUCLEOTIDE SEQUENCE [LARGE SCALE GENOMIC DNA]</scope>
    <source>
        <strain evidence="12 13">DSM 12652</strain>
    </source>
</reference>
<evidence type="ECO:0000256" key="8">
    <source>
        <dbReference type="ARBA" id="ARBA00029586"/>
    </source>
</evidence>
<dbReference type="GO" id="GO:0016705">
    <property type="term" value="F:oxidoreductase activity, acting on paired donors, with incorporation or reduction of molecular oxygen"/>
    <property type="evidence" value="ECO:0007669"/>
    <property type="project" value="UniProtKB-ARBA"/>
</dbReference>
<dbReference type="InterPro" id="IPR005805">
    <property type="entry name" value="Rieske_Fe-S_prot_C"/>
</dbReference>
<evidence type="ECO:0000313" key="13">
    <source>
        <dbReference type="Proteomes" id="UP000281738"/>
    </source>
</evidence>
<dbReference type="SUPFAM" id="SSF50022">
    <property type="entry name" value="ISP domain"/>
    <property type="match status" value="1"/>
</dbReference>
<dbReference type="EMBL" id="RKHO01000001">
    <property type="protein sequence ID" value="ROR90616.1"/>
    <property type="molecule type" value="Genomic_DNA"/>
</dbReference>
<evidence type="ECO:0000256" key="10">
    <source>
        <dbReference type="SAM" id="MobiDB-lite"/>
    </source>
</evidence>
<protein>
    <recommendedName>
        <fullName evidence="2">Cytochrome bc1 complex Rieske iron-sulfur subunit</fullName>
    </recommendedName>
    <alternativeName>
        <fullName evidence="8">Cytochrome bc1 reductase complex subunit QcrA</fullName>
    </alternativeName>
</protein>
<feature type="region of interest" description="Disordered" evidence="10">
    <location>
        <begin position="1"/>
        <end position="24"/>
    </location>
</feature>
<dbReference type="InterPro" id="IPR036922">
    <property type="entry name" value="Rieske_2Fe-2S_sf"/>
</dbReference>
<dbReference type="Pfam" id="PF00355">
    <property type="entry name" value="Rieske"/>
    <property type="match status" value="1"/>
</dbReference>
<dbReference type="OrthoDB" id="25106at2"/>
<evidence type="ECO:0000256" key="6">
    <source>
        <dbReference type="ARBA" id="ARBA00023014"/>
    </source>
</evidence>
<dbReference type="GO" id="GO:0051537">
    <property type="term" value="F:2 iron, 2 sulfur cluster binding"/>
    <property type="evidence" value="ECO:0007669"/>
    <property type="project" value="UniProtKB-KW"/>
</dbReference>
<keyword evidence="13" id="KW-1185">Reference proteome</keyword>
<evidence type="ECO:0000256" key="4">
    <source>
        <dbReference type="ARBA" id="ARBA00022723"/>
    </source>
</evidence>
<dbReference type="RefSeq" id="WP_123389735.1">
    <property type="nucleotide sequence ID" value="NZ_RKHO01000001.1"/>
</dbReference>
<dbReference type="PANTHER" id="PTHR10134">
    <property type="entry name" value="CYTOCHROME B-C1 COMPLEX SUBUNIT RIESKE, MITOCHONDRIAL"/>
    <property type="match status" value="1"/>
</dbReference>
<evidence type="ECO:0000256" key="5">
    <source>
        <dbReference type="ARBA" id="ARBA00023004"/>
    </source>
</evidence>
<feature type="domain" description="Rieske" evidence="11">
    <location>
        <begin position="74"/>
        <end position="166"/>
    </location>
</feature>
<dbReference type="PRINTS" id="PR00162">
    <property type="entry name" value="RIESKE"/>
</dbReference>
<name>A0A3N2CT59_9ACTN</name>
<gene>
    <name evidence="12" type="ORF">EDD33_1462</name>
</gene>
<comment type="cofactor">
    <cofactor evidence="9">
        <name>[2Fe-2S] cluster</name>
        <dbReference type="ChEBI" id="CHEBI:190135"/>
    </cofactor>
</comment>
<keyword evidence="7" id="KW-1015">Disulfide bond</keyword>
<organism evidence="12 13">
    <name type="scientific">Nocardioides aurantiacus</name>
    <dbReference type="NCBI Taxonomy" id="86796"/>
    <lineage>
        <taxon>Bacteria</taxon>
        <taxon>Bacillati</taxon>
        <taxon>Actinomycetota</taxon>
        <taxon>Actinomycetes</taxon>
        <taxon>Propionibacteriales</taxon>
        <taxon>Nocardioidaceae</taxon>
        <taxon>Nocardioides</taxon>
    </lineage>
</organism>
<dbReference type="GO" id="GO:0004497">
    <property type="term" value="F:monooxygenase activity"/>
    <property type="evidence" value="ECO:0007669"/>
    <property type="project" value="UniProtKB-ARBA"/>
</dbReference>
<dbReference type="InterPro" id="IPR017941">
    <property type="entry name" value="Rieske_2Fe-2S"/>
</dbReference>
<evidence type="ECO:0000256" key="2">
    <source>
        <dbReference type="ARBA" id="ARBA00015816"/>
    </source>
</evidence>
<dbReference type="GO" id="GO:0016020">
    <property type="term" value="C:membrane"/>
    <property type="evidence" value="ECO:0007669"/>
    <property type="project" value="InterPro"/>
</dbReference>
<evidence type="ECO:0000256" key="3">
    <source>
        <dbReference type="ARBA" id="ARBA00022714"/>
    </source>
</evidence>
<evidence type="ECO:0000259" key="11">
    <source>
        <dbReference type="PROSITE" id="PS51296"/>
    </source>
</evidence>
<sequence length="167" mass="16481">MTPQTPTDARSSDEAAAVPAHCPRSASRRALVGGVLGVGVGVPLVAACGSGSSGSDQASDEASGDGGGSTTSSGPITTTSKVPVGGGLIFAGEKVVVTQPTEGEFKAFTAVCTHAQCVVTSVEDDEIDCSCHGSRFSITDGSVVTGPADRPLAELQVSVEGEDISVS</sequence>
<keyword evidence="5" id="KW-0408">Iron</keyword>
<evidence type="ECO:0000256" key="9">
    <source>
        <dbReference type="ARBA" id="ARBA00034078"/>
    </source>
</evidence>
<dbReference type="PROSITE" id="PS51296">
    <property type="entry name" value="RIESKE"/>
    <property type="match status" value="1"/>
</dbReference>
<keyword evidence="4" id="KW-0479">Metal-binding</keyword>
<proteinExistence type="predicted"/>
<comment type="function">
    <text evidence="1">Iron-sulfur subunit of the cytochrome bc1 complex, an essential component of the respiratory electron transport chain required for ATP synthesis. The bc1 complex catalyzes the oxidation of menaquinol and the reduction of cytochrome c in the respiratory chain. The bc1 complex operates through a Q-cycle mechanism that couples electron transfer to generation of the proton gradient that drives ATP synthesis.</text>
</comment>
<evidence type="ECO:0000313" key="12">
    <source>
        <dbReference type="EMBL" id="ROR90616.1"/>
    </source>
</evidence>
<dbReference type="InterPro" id="IPR014349">
    <property type="entry name" value="Rieske_Fe-S_prot"/>
</dbReference>
<keyword evidence="6" id="KW-0411">Iron-sulfur</keyword>
<accession>A0A3N2CT59</accession>